<dbReference type="EMBL" id="BGPR01019506">
    <property type="protein sequence ID" value="GBN82150.1"/>
    <property type="molecule type" value="Genomic_DNA"/>
</dbReference>
<name>A0A4Y2SFY3_ARAVE</name>
<dbReference type="Proteomes" id="UP000499080">
    <property type="component" value="Unassembled WGS sequence"/>
</dbReference>
<comment type="caution">
    <text evidence="5">The sequence shown here is derived from an EMBL/GenBank/DDBJ whole genome shotgun (WGS) entry which is preliminary data.</text>
</comment>
<keyword evidence="6" id="KW-1185">Reference proteome</keyword>
<reference evidence="5 6" key="1">
    <citation type="journal article" date="2019" name="Sci. Rep.">
        <title>Orb-weaving spider Araneus ventricosus genome elucidates the spidroin gene catalogue.</title>
        <authorList>
            <person name="Kono N."/>
            <person name="Nakamura H."/>
            <person name="Ohtoshi R."/>
            <person name="Moran D.A.P."/>
            <person name="Shinohara A."/>
            <person name="Yoshida Y."/>
            <person name="Fujiwara M."/>
            <person name="Mori M."/>
            <person name="Tomita M."/>
            <person name="Arakawa K."/>
        </authorList>
    </citation>
    <scope>NUCLEOTIDE SEQUENCE [LARGE SCALE GENOMIC DNA]</scope>
</reference>
<sequence>MRSRRISKRVLTPGCGYNDDGVLLGPIIDDGSPYMPFLRFIVKRITHAKFCACSTSLFEYKLSYRSGGRGGLVVRSRLWGRRAPGSRPNSTEDPSCMGPVAR</sequence>
<dbReference type="EMBL" id="BGPR01019507">
    <property type="protein sequence ID" value="GBN82152.1"/>
    <property type="molecule type" value="Genomic_DNA"/>
</dbReference>
<dbReference type="EMBL" id="BGPR01021658">
    <property type="protein sequence ID" value="GBN87152.1"/>
    <property type="molecule type" value="Genomic_DNA"/>
</dbReference>
<evidence type="ECO:0000256" key="1">
    <source>
        <dbReference type="SAM" id="MobiDB-lite"/>
    </source>
</evidence>
<evidence type="ECO:0000313" key="6">
    <source>
        <dbReference type="Proteomes" id="UP000499080"/>
    </source>
</evidence>
<evidence type="ECO:0000313" key="4">
    <source>
        <dbReference type="EMBL" id="GBN87152.1"/>
    </source>
</evidence>
<dbReference type="EMBL" id="BGPR01021659">
    <property type="protein sequence ID" value="GBN87154.1"/>
    <property type="molecule type" value="Genomic_DNA"/>
</dbReference>
<accession>A0A4Y2SFY3</accession>
<evidence type="ECO:0000313" key="2">
    <source>
        <dbReference type="EMBL" id="GBN82150.1"/>
    </source>
</evidence>
<evidence type="ECO:0000313" key="3">
    <source>
        <dbReference type="EMBL" id="GBN82152.1"/>
    </source>
</evidence>
<gene>
    <name evidence="3" type="ORF">AVEN_150345_1</name>
    <name evidence="4" type="ORF">AVEN_209670_1</name>
    <name evidence="5" type="ORF">AVEN_65092_1</name>
    <name evidence="2" type="ORF">AVEN_79359_1</name>
</gene>
<feature type="region of interest" description="Disordered" evidence="1">
    <location>
        <begin position="81"/>
        <end position="102"/>
    </location>
</feature>
<organism evidence="5 6">
    <name type="scientific">Araneus ventricosus</name>
    <name type="common">Orbweaver spider</name>
    <name type="synonym">Epeira ventricosa</name>
    <dbReference type="NCBI Taxonomy" id="182803"/>
    <lineage>
        <taxon>Eukaryota</taxon>
        <taxon>Metazoa</taxon>
        <taxon>Ecdysozoa</taxon>
        <taxon>Arthropoda</taxon>
        <taxon>Chelicerata</taxon>
        <taxon>Arachnida</taxon>
        <taxon>Araneae</taxon>
        <taxon>Araneomorphae</taxon>
        <taxon>Entelegynae</taxon>
        <taxon>Araneoidea</taxon>
        <taxon>Araneidae</taxon>
        <taxon>Araneus</taxon>
    </lineage>
</organism>
<evidence type="ECO:0000313" key="5">
    <source>
        <dbReference type="EMBL" id="GBN87154.1"/>
    </source>
</evidence>
<dbReference type="AlphaFoldDB" id="A0A4Y2SFY3"/>
<protein>
    <submittedName>
        <fullName evidence="5">Uncharacterized protein</fullName>
    </submittedName>
</protein>
<proteinExistence type="predicted"/>